<evidence type="ECO:0000313" key="7">
    <source>
        <dbReference type="EMBL" id="QHT37574.1"/>
    </source>
</evidence>
<dbReference type="Gene3D" id="2.40.50.140">
    <property type="entry name" value="Nucleic acid-binding proteins"/>
    <property type="match status" value="1"/>
</dbReference>
<proteinExistence type="predicted"/>
<dbReference type="GO" id="GO:0005524">
    <property type="term" value="F:ATP binding"/>
    <property type="evidence" value="ECO:0007669"/>
    <property type="project" value="InterPro"/>
</dbReference>
<dbReference type="InterPro" id="IPR012340">
    <property type="entry name" value="NA-bd_OB-fold"/>
</dbReference>
<evidence type="ECO:0000259" key="6">
    <source>
        <dbReference type="PROSITE" id="PS51562"/>
    </source>
</evidence>
<sequence length="1120" mass="131218">MSNVSNKNTLSDYLDVYLANKNEKDELEVRFATKHYNPLTKIKFDKTIEKLRSSGFEIVSSNKYHLNIQTEFFDVPSGRKKISNIRTTIKGLYNIQKYCKINSFNMDIIPEYITFMQKFFKSKYIRGTEKFYPIDYDNFEFRLNYKEERVLTKKQQILTNILNGWNDSKKTFRLIKRTTLKHASYPFQIDCSIIKTSRNKRETSILIPTYTVEESNLFNNIEHYELELELINKEAYKFSSIDLEDLLKKGIQQVISGIQYSNFPVSYSELNNILKNYLKLTQSKEKYNELKEDNYKNLKRRKSRRYFIGPSSISLEMNNIVSLDSNNATKENINFPYTVTEKADGIRKLLYVAPNQRMYLIDINLEIEFTGLICNNKEYINTLIDGEHVMYDKNGKFINKYLCFDIYWTGDEDVRVFPFIQMANMKYDAKIPNNIFRYTEMMKSLSKMDYKSVTNKSFVLNIEAKEFYTNLNSSIFQQCKIIIDKSNDGMFDYETDGLIFTPIDKSVGSTKNGILENNKTWKLSFKWKPPEYNTIDFLVTTKKNPDGREFIGNIFNEGASTKTSEQISSFKTMELRVGFDEEKHGFLNPLNDIIDDNIFEKKRKKNNYKPVPFYPTEPTPDYPIHLCNIMLKRKNQQMKMLTEEGSQEIKDKMIVEFRFDKESEEHWQWKPIRVRYDKTADFRRNGRNFGNAYHVAQSVWRSINFPITEEIITTGNNIETANYDSNVYYNRKSKETYTKGLRDFHNRFVKRKLITSIANRGSTLIDMSVGKAGDIQKWIDAKLSFVFGLDYAKDNIENKMDGACARYIQIKRKKRNMFDALFIHGNSSMNIRNTSAAFDPKSKMIINAVMGVGTKDESKLGKGVYRQFGKVKEGFDIVSNQFSLHYFFKDNLSINEFVRNCSENCKIGGYSIGTCYDGQRIFSRLKTKAKGESIFHLNGNKKIWSITKMYDEEEFKPDESSLGYKIDVYQESINKSFVEYLVNFDYFTTLMINYGFVLLSKEEANKLGLPSSVGSFSELHGLMNQEIKNSRLKKNAIGTALDMTDSEKDISFLNNYFVFKKIRDVNVPNVFNVEVSKTMNVENINLEMKSREMIKKIMADRIQKVFIKKFRKKYTLPIKN</sequence>
<dbReference type="GO" id="GO:0005634">
    <property type="term" value="C:nucleus"/>
    <property type="evidence" value="ECO:0007669"/>
    <property type="project" value="TreeGrafter"/>
</dbReference>
<dbReference type="SUPFAM" id="SSF56091">
    <property type="entry name" value="DNA ligase/mRNA capping enzyme, catalytic domain"/>
    <property type="match status" value="1"/>
</dbReference>
<dbReference type="PANTHER" id="PTHR12189:SF2">
    <property type="entry name" value="MRNA CAP GUANINE-N7 METHYLTRANSFERASE"/>
    <property type="match status" value="1"/>
</dbReference>
<dbReference type="SUPFAM" id="SSF53335">
    <property type="entry name" value="S-adenosyl-L-methionine-dependent methyltransferases"/>
    <property type="match status" value="1"/>
</dbReference>
<dbReference type="InterPro" id="IPR004971">
    <property type="entry name" value="mRNA_G-N7_MeTrfase_dom"/>
</dbReference>
<dbReference type="InterPro" id="IPR039753">
    <property type="entry name" value="RG7MT1"/>
</dbReference>
<keyword evidence="5" id="KW-0694">RNA-binding</keyword>
<evidence type="ECO:0000256" key="2">
    <source>
        <dbReference type="ARBA" id="ARBA00022603"/>
    </source>
</evidence>
<dbReference type="GO" id="GO:0004482">
    <property type="term" value="F:mRNA 5'-cap (guanine-N7-)-methyltransferase activity"/>
    <property type="evidence" value="ECO:0007669"/>
    <property type="project" value="InterPro"/>
</dbReference>
<reference evidence="7" key="1">
    <citation type="journal article" date="2020" name="Nature">
        <title>Giant virus diversity and host interactions through global metagenomics.</title>
        <authorList>
            <person name="Schulz F."/>
            <person name="Roux S."/>
            <person name="Paez-Espino D."/>
            <person name="Jungbluth S."/>
            <person name="Walsh D.A."/>
            <person name="Denef V.J."/>
            <person name="McMahon K.D."/>
            <person name="Konstantinidis K.T."/>
            <person name="Eloe-Fadrosh E.A."/>
            <person name="Kyrpides N.C."/>
            <person name="Woyke T."/>
        </authorList>
    </citation>
    <scope>NUCLEOTIDE SEQUENCE</scope>
    <source>
        <strain evidence="7">GVMAG-S-ERX555997-44</strain>
    </source>
</reference>
<keyword evidence="2" id="KW-0489">Methyltransferase</keyword>
<evidence type="ECO:0000256" key="3">
    <source>
        <dbReference type="ARBA" id="ARBA00022679"/>
    </source>
</evidence>
<keyword evidence="4" id="KW-0949">S-adenosyl-L-methionine</keyword>
<dbReference type="GO" id="GO:0004484">
    <property type="term" value="F:mRNA guanylyltransferase activity"/>
    <property type="evidence" value="ECO:0007669"/>
    <property type="project" value="InterPro"/>
</dbReference>
<dbReference type="EC" id="2.1.1.56" evidence="1"/>
<dbReference type="Pfam" id="PF01331">
    <property type="entry name" value="mRNA_cap_enzyme"/>
    <property type="match status" value="1"/>
</dbReference>
<feature type="domain" description="MRNA cap 0 methyltransferase" evidence="6">
    <location>
        <begin position="737"/>
        <end position="1062"/>
    </location>
</feature>
<organism evidence="7">
    <name type="scientific">viral metagenome</name>
    <dbReference type="NCBI Taxonomy" id="1070528"/>
    <lineage>
        <taxon>unclassified sequences</taxon>
        <taxon>metagenomes</taxon>
        <taxon>organismal metagenomes</taxon>
    </lineage>
</organism>
<dbReference type="Pfam" id="PF03291">
    <property type="entry name" value="mRNA_G-N7_MeTrfase"/>
    <property type="match status" value="1"/>
</dbReference>
<dbReference type="EMBL" id="MN738799">
    <property type="protein sequence ID" value="QHT37574.1"/>
    <property type="molecule type" value="Genomic_DNA"/>
</dbReference>
<dbReference type="SUPFAM" id="SSF50249">
    <property type="entry name" value="Nucleic acid-binding proteins"/>
    <property type="match status" value="1"/>
</dbReference>
<dbReference type="Gene3D" id="3.30.470.30">
    <property type="entry name" value="DNA ligase/mRNA capping enzyme"/>
    <property type="match status" value="1"/>
</dbReference>
<evidence type="ECO:0000256" key="4">
    <source>
        <dbReference type="ARBA" id="ARBA00022691"/>
    </source>
</evidence>
<protein>
    <recommendedName>
        <fullName evidence="1">mRNA (guanine-N(7))-methyltransferase</fullName>
        <ecNumber evidence="1">2.1.1.56</ecNumber>
    </recommendedName>
</protein>
<dbReference type="InterPro" id="IPR029063">
    <property type="entry name" value="SAM-dependent_MTases_sf"/>
</dbReference>
<dbReference type="InterPro" id="IPR001339">
    <property type="entry name" value="mRNA_cap_enzyme_adenylation"/>
</dbReference>
<evidence type="ECO:0000256" key="1">
    <source>
        <dbReference type="ARBA" id="ARBA00011926"/>
    </source>
</evidence>
<dbReference type="PANTHER" id="PTHR12189">
    <property type="entry name" value="MRNA GUANINE-7- METHYLTRANSFERASE"/>
    <property type="match status" value="1"/>
</dbReference>
<dbReference type="AlphaFoldDB" id="A0A6C0F915"/>
<dbReference type="GO" id="GO:0003723">
    <property type="term" value="F:RNA binding"/>
    <property type="evidence" value="ECO:0007669"/>
    <property type="project" value="UniProtKB-KW"/>
</dbReference>
<keyword evidence="3" id="KW-0808">Transferase</keyword>
<dbReference type="PROSITE" id="PS51562">
    <property type="entry name" value="RNA_CAP0_MT"/>
    <property type="match status" value="1"/>
</dbReference>
<name>A0A6C0F915_9ZZZZ</name>
<evidence type="ECO:0000256" key="5">
    <source>
        <dbReference type="ARBA" id="ARBA00022884"/>
    </source>
</evidence>
<dbReference type="Gene3D" id="3.40.50.150">
    <property type="entry name" value="Vaccinia Virus protein VP39"/>
    <property type="match status" value="1"/>
</dbReference>
<accession>A0A6C0F915</accession>